<dbReference type="OMA" id="LFRPRAY"/>
<dbReference type="OrthoDB" id="4629077at2"/>
<organism evidence="1 2">
    <name type="scientific">Mycolicibacterium thermoresistibile</name>
    <name type="common">Mycobacterium thermoresistibile</name>
    <dbReference type="NCBI Taxonomy" id="1797"/>
    <lineage>
        <taxon>Bacteria</taxon>
        <taxon>Bacillati</taxon>
        <taxon>Actinomycetota</taxon>
        <taxon>Actinomycetes</taxon>
        <taxon>Mycobacteriales</taxon>
        <taxon>Mycobacteriaceae</taxon>
        <taxon>Mycolicibacterium</taxon>
    </lineage>
</organism>
<protein>
    <submittedName>
        <fullName evidence="1">Uncharacterized protein</fullName>
    </submittedName>
</protein>
<dbReference type="AlphaFoldDB" id="A0A100XCM2"/>
<name>A0A100XCM2_MYCTH</name>
<sequence length="69" mass="8047">MWNLPVTRDQERRGLEPLRAVLAEMIARRLPPGKRLRRVVTWCADGGGLFRPRAYTRMYAVAYEVEFAL</sequence>
<reference evidence="2" key="2">
    <citation type="submission" date="2016-02" db="EMBL/GenBank/DDBJ databases">
        <title>Draft genome sequence of five rapidly growing Mycobacterium species.</title>
        <authorList>
            <person name="Katahira K."/>
            <person name="Gotou Y."/>
            <person name="Iida K."/>
            <person name="Ogura Y."/>
            <person name="Hayashi T."/>
        </authorList>
    </citation>
    <scope>NUCLEOTIDE SEQUENCE [LARGE SCALE GENOMIC DNA]</scope>
    <source>
        <strain evidence="2">JCM6362</strain>
    </source>
</reference>
<dbReference type="Proteomes" id="UP000069654">
    <property type="component" value="Unassembled WGS sequence"/>
</dbReference>
<evidence type="ECO:0000313" key="1">
    <source>
        <dbReference type="EMBL" id="GAT14097.1"/>
    </source>
</evidence>
<comment type="caution">
    <text evidence="1">The sequence shown here is derived from an EMBL/GenBank/DDBJ whole genome shotgun (WGS) entry which is preliminary data.</text>
</comment>
<gene>
    <name evidence="1" type="ORF">RMCT_1068</name>
</gene>
<reference evidence="1 2" key="1">
    <citation type="journal article" date="2016" name="Genome Announc.">
        <title>Draft Genome Sequences of Five Rapidly Growing Mycobacterium Species, M. thermoresistibile, M. fortuitum subsp. acetamidolyticum, M. canariasense, M. brisbanense, and M. novocastrense.</title>
        <authorList>
            <person name="Katahira K."/>
            <person name="Ogura Y."/>
            <person name="Gotoh Y."/>
            <person name="Hayashi T."/>
        </authorList>
    </citation>
    <scope>NUCLEOTIDE SEQUENCE [LARGE SCALE GENOMIC DNA]</scope>
    <source>
        <strain evidence="1 2">JCM6362</strain>
    </source>
</reference>
<dbReference type="EMBL" id="BCTB01000005">
    <property type="protein sequence ID" value="GAT14097.1"/>
    <property type="molecule type" value="Genomic_DNA"/>
</dbReference>
<evidence type="ECO:0000313" key="2">
    <source>
        <dbReference type="Proteomes" id="UP000069654"/>
    </source>
</evidence>
<accession>A0A100XCM2</accession>
<dbReference type="STRING" id="1797.RMCT_1068"/>
<proteinExistence type="predicted"/>